<dbReference type="AlphaFoldDB" id="A0A5P8WBY9"/>
<reference evidence="2 3" key="1">
    <citation type="submission" date="2019-10" db="EMBL/GenBank/DDBJ databases">
        <title>Genomic and transcriptomic insights into the perfect genentic adaptation of a filamentous nitrogen-fixing cyanobacterium to rice fields.</title>
        <authorList>
            <person name="Chen Z."/>
        </authorList>
    </citation>
    <scope>NUCLEOTIDE SEQUENCE [LARGE SCALE GENOMIC DNA]</scope>
    <source>
        <strain evidence="2">CCNUC1</strain>
    </source>
</reference>
<proteinExistence type="predicted"/>
<organism evidence="2 3">
    <name type="scientific">Nostoc sphaeroides CCNUC1</name>
    <dbReference type="NCBI Taxonomy" id="2653204"/>
    <lineage>
        <taxon>Bacteria</taxon>
        <taxon>Bacillati</taxon>
        <taxon>Cyanobacteriota</taxon>
        <taxon>Cyanophyceae</taxon>
        <taxon>Nostocales</taxon>
        <taxon>Nostocaceae</taxon>
        <taxon>Nostoc</taxon>
    </lineage>
</organism>
<evidence type="ECO:0000313" key="2">
    <source>
        <dbReference type="EMBL" id="QFS50052.1"/>
    </source>
</evidence>
<evidence type="ECO:0000256" key="1">
    <source>
        <dbReference type="SAM" id="MobiDB-lite"/>
    </source>
</evidence>
<dbReference type="EMBL" id="CP045227">
    <property type="protein sequence ID" value="QFS50052.1"/>
    <property type="molecule type" value="Genomic_DNA"/>
</dbReference>
<accession>A0A5P8WBY9</accession>
<protein>
    <submittedName>
        <fullName evidence="2">Uncharacterized protein</fullName>
    </submittedName>
</protein>
<dbReference type="Proteomes" id="UP000326678">
    <property type="component" value="Chromosome Gxm2"/>
</dbReference>
<dbReference type="KEGG" id="nsh:GXM_07546"/>
<sequence length="46" mass="4738">MLASSSPRKLGGVKGKGEGGKGLNPLPSSLSPFPSPHKRIFGLADY</sequence>
<feature type="region of interest" description="Disordered" evidence="1">
    <location>
        <begin position="1"/>
        <end position="36"/>
    </location>
</feature>
<gene>
    <name evidence="2" type="ORF">GXM_07546</name>
</gene>
<evidence type="ECO:0000313" key="3">
    <source>
        <dbReference type="Proteomes" id="UP000326678"/>
    </source>
</evidence>
<name>A0A5P8WBY9_9NOSO</name>
<keyword evidence="3" id="KW-1185">Reference proteome</keyword>